<feature type="domain" description="TNFR-Cys" evidence="11">
    <location>
        <begin position="8"/>
        <end position="49"/>
    </location>
</feature>
<comment type="caution">
    <text evidence="8">Lacks conserved residue(s) required for the propagation of feature annotation.</text>
</comment>
<feature type="disulfide bond" evidence="8">
    <location>
        <begin position="9"/>
        <end position="24"/>
    </location>
</feature>
<dbReference type="Pfam" id="PF00020">
    <property type="entry name" value="TNFR_c6"/>
    <property type="match status" value="1"/>
</dbReference>
<keyword evidence="4" id="KW-0732">Signal</keyword>
<name>A0A8J9YNX3_BRALA</name>
<evidence type="ECO:0000256" key="7">
    <source>
        <dbReference type="ARBA" id="ARBA00023180"/>
    </source>
</evidence>
<keyword evidence="10" id="KW-0472">Membrane</keyword>
<comment type="subcellular location">
    <subcellularLocation>
        <location evidence="1">Secreted</location>
    </subcellularLocation>
</comment>
<feature type="region of interest" description="Disordered" evidence="9">
    <location>
        <begin position="135"/>
        <end position="232"/>
    </location>
</feature>
<accession>A0A8J9YNX3</accession>
<dbReference type="GO" id="GO:0005576">
    <property type="term" value="C:extracellular region"/>
    <property type="evidence" value="ECO:0007669"/>
    <property type="project" value="UniProtKB-SubCell"/>
</dbReference>
<keyword evidence="3" id="KW-0053">Apoptosis</keyword>
<dbReference type="InterPro" id="IPR001368">
    <property type="entry name" value="TNFR/NGFR_Cys_rich_reg"/>
</dbReference>
<dbReference type="PROSITE" id="PS00652">
    <property type="entry name" value="TNFR_NGFR_1"/>
    <property type="match status" value="1"/>
</dbReference>
<feature type="repeat" description="TNFR-Cys" evidence="8">
    <location>
        <begin position="8"/>
        <end position="49"/>
    </location>
</feature>
<dbReference type="EMBL" id="OV696696">
    <property type="protein sequence ID" value="CAH1239285.1"/>
    <property type="molecule type" value="Genomic_DNA"/>
</dbReference>
<keyword evidence="2" id="KW-0964">Secreted</keyword>
<dbReference type="GO" id="GO:0006915">
    <property type="term" value="P:apoptotic process"/>
    <property type="evidence" value="ECO:0007669"/>
    <property type="project" value="UniProtKB-KW"/>
</dbReference>
<feature type="compositionally biased region" description="Basic and acidic residues" evidence="9">
    <location>
        <begin position="221"/>
        <end position="232"/>
    </location>
</feature>
<evidence type="ECO:0000256" key="3">
    <source>
        <dbReference type="ARBA" id="ARBA00022703"/>
    </source>
</evidence>
<evidence type="ECO:0000256" key="4">
    <source>
        <dbReference type="ARBA" id="ARBA00022729"/>
    </source>
</evidence>
<keyword evidence="5" id="KW-0677">Repeat</keyword>
<keyword evidence="6 8" id="KW-1015">Disulfide bond</keyword>
<sequence length="268" mass="28924">MFNTRCTTCTPGTFSDQVSAEQVCTPCTDCRAQRRTTVEDCTPTQDAVCGATVITQTQAGDVEDTSAPKEDPPNLPTEEPDKENPTVTTAATGATSPLEFLRPTQIAMIVGPVGVLALIVAAAVPIFCVCRRRRRKAANDRPDPEGGSQQLEQLMSAPSDAEEEEENEEEEDERGDGEDGETLPKPAVAEETNDGLEEIPDGAEGATSVKDARAPTQDTDDPTRNERDLHTKDVTYGLEELTSDGDITVMTSRIGEEEEEDLYKETSV</sequence>
<feature type="compositionally biased region" description="Acidic residues" evidence="9">
    <location>
        <begin position="160"/>
        <end position="181"/>
    </location>
</feature>
<dbReference type="Proteomes" id="UP000838412">
    <property type="component" value="Chromosome 11"/>
</dbReference>
<evidence type="ECO:0000256" key="8">
    <source>
        <dbReference type="PROSITE-ProRule" id="PRU00206"/>
    </source>
</evidence>
<keyword evidence="7" id="KW-0325">Glycoprotein</keyword>
<feature type="compositionally biased region" description="Polar residues" evidence="9">
    <location>
        <begin position="85"/>
        <end position="95"/>
    </location>
</feature>
<evidence type="ECO:0000313" key="13">
    <source>
        <dbReference type="Proteomes" id="UP000838412"/>
    </source>
</evidence>
<keyword evidence="13" id="KW-1185">Reference proteome</keyword>
<dbReference type="Gene3D" id="2.10.50.10">
    <property type="entry name" value="Tumor Necrosis Factor Receptor, subunit A, domain 2"/>
    <property type="match status" value="1"/>
</dbReference>
<evidence type="ECO:0000256" key="9">
    <source>
        <dbReference type="SAM" id="MobiDB-lite"/>
    </source>
</evidence>
<feature type="compositionally biased region" description="Acidic residues" evidence="9">
    <location>
        <begin position="191"/>
        <end position="201"/>
    </location>
</feature>
<gene>
    <name evidence="12" type="primary">Hypp5791</name>
    <name evidence="12" type="ORF">BLAG_LOCUS3633</name>
</gene>
<keyword evidence="10" id="KW-1133">Transmembrane helix</keyword>
<keyword evidence="10" id="KW-0812">Transmembrane</keyword>
<evidence type="ECO:0000259" key="11">
    <source>
        <dbReference type="PROSITE" id="PS50050"/>
    </source>
</evidence>
<organism evidence="12 13">
    <name type="scientific">Branchiostoma lanceolatum</name>
    <name type="common">Common lancelet</name>
    <name type="synonym">Amphioxus lanceolatum</name>
    <dbReference type="NCBI Taxonomy" id="7740"/>
    <lineage>
        <taxon>Eukaryota</taxon>
        <taxon>Metazoa</taxon>
        <taxon>Chordata</taxon>
        <taxon>Cephalochordata</taxon>
        <taxon>Leptocardii</taxon>
        <taxon>Amphioxiformes</taxon>
        <taxon>Branchiostomatidae</taxon>
        <taxon>Branchiostoma</taxon>
    </lineage>
</organism>
<reference evidence="12" key="1">
    <citation type="submission" date="2022-01" db="EMBL/GenBank/DDBJ databases">
        <authorList>
            <person name="Braso-Vives M."/>
        </authorList>
    </citation>
    <scope>NUCLEOTIDE SEQUENCE</scope>
</reference>
<dbReference type="CDD" id="cd00185">
    <property type="entry name" value="TNFRSF"/>
    <property type="match status" value="1"/>
</dbReference>
<dbReference type="SMART" id="SM00208">
    <property type="entry name" value="TNFR"/>
    <property type="match status" value="1"/>
</dbReference>
<dbReference type="AlphaFoldDB" id="A0A8J9YNX3"/>
<proteinExistence type="predicted"/>
<dbReference type="PANTHER" id="PTHR23097:SF181">
    <property type="entry name" value="CASPASE-8-LIKE"/>
    <property type="match status" value="1"/>
</dbReference>
<evidence type="ECO:0000256" key="5">
    <source>
        <dbReference type="ARBA" id="ARBA00022737"/>
    </source>
</evidence>
<feature type="transmembrane region" description="Helical" evidence="10">
    <location>
        <begin position="106"/>
        <end position="129"/>
    </location>
</feature>
<protein>
    <submittedName>
        <fullName evidence="12">Hypp5791 protein</fullName>
    </submittedName>
</protein>
<feature type="region of interest" description="Disordered" evidence="9">
    <location>
        <begin position="59"/>
        <end position="95"/>
    </location>
</feature>
<evidence type="ECO:0000256" key="1">
    <source>
        <dbReference type="ARBA" id="ARBA00004613"/>
    </source>
</evidence>
<dbReference type="InterPro" id="IPR052459">
    <property type="entry name" value="TNFRSF_decoy_receptor"/>
</dbReference>
<dbReference type="PROSITE" id="PS50050">
    <property type="entry name" value="TNFR_NGFR_2"/>
    <property type="match status" value="1"/>
</dbReference>
<dbReference type="PANTHER" id="PTHR23097">
    <property type="entry name" value="TUMOR NECROSIS FACTOR RECEPTOR SUPERFAMILY MEMBER"/>
    <property type="match status" value="1"/>
</dbReference>
<evidence type="ECO:0000313" key="12">
    <source>
        <dbReference type="EMBL" id="CAH1239285.1"/>
    </source>
</evidence>
<evidence type="ECO:0000256" key="6">
    <source>
        <dbReference type="ARBA" id="ARBA00023157"/>
    </source>
</evidence>
<evidence type="ECO:0000256" key="10">
    <source>
        <dbReference type="SAM" id="Phobius"/>
    </source>
</evidence>
<evidence type="ECO:0000256" key="2">
    <source>
        <dbReference type="ARBA" id="ARBA00022525"/>
    </source>
</evidence>
<dbReference type="OrthoDB" id="9950067at2759"/>